<evidence type="ECO:0000256" key="3">
    <source>
        <dbReference type="SAM" id="MobiDB-lite"/>
    </source>
</evidence>
<dbReference type="InterPro" id="IPR036987">
    <property type="entry name" value="SRA-YDG_sf"/>
</dbReference>
<feature type="domain" description="YDG" evidence="4">
    <location>
        <begin position="366"/>
        <end position="528"/>
    </location>
</feature>
<accession>W2S9J4</accession>
<dbReference type="GeneID" id="19976517"/>
<organism evidence="5 6">
    <name type="scientific">Cyphellophora europaea (strain CBS 101466)</name>
    <name type="common">Phialophora europaea</name>
    <dbReference type="NCBI Taxonomy" id="1220924"/>
    <lineage>
        <taxon>Eukaryota</taxon>
        <taxon>Fungi</taxon>
        <taxon>Dikarya</taxon>
        <taxon>Ascomycota</taxon>
        <taxon>Pezizomycotina</taxon>
        <taxon>Eurotiomycetes</taxon>
        <taxon>Chaetothyriomycetidae</taxon>
        <taxon>Chaetothyriales</taxon>
        <taxon>Cyphellophoraceae</taxon>
        <taxon>Cyphellophora</taxon>
    </lineage>
</organism>
<dbReference type="InterPro" id="IPR003105">
    <property type="entry name" value="SRA_YDG"/>
</dbReference>
<dbReference type="PROSITE" id="PS51015">
    <property type="entry name" value="YDG"/>
    <property type="match status" value="1"/>
</dbReference>
<comment type="subcellular location">
    <subcellularLocation>
        <location evidence="2">Nucleus</location>
    </subcellularLocation>
</comment>
<dbReference type="VEuPathDB" id="FungiDB:HMPREF1541_09178"/>
<dbReference type="SUPFAM" id="SSF88697">
    <property type="entry name" value="PUA domain-like"/>
    <property type="match status" value="1"/>
</dbReference>
<dbReference type="STRING" id="1220924.W2S9J4"/>
<feature type="compositionally biased region" description="Basic and acidic residues" evidence="3">
    <location>
        <begin position="540"/>
        <end position="554"/>
    </location>
</feature>
<dbReference type="InterPro" id="IPR045134">
    <property type="entry name" value="UHRF1/2-like"/>
</dbReference>
<evidence type="ECO:0000256" key="1">
    <source>
        <dbReference type="ARBA" id="ARBA00023242"/>
    </source>
</evidence>
<dbReference type="SMART" id="SM00466">
    <property type="entry name" value="SRA"/>
    <property type="match status" value="1"/>
</dbReference>
<dbReference type="Gene3D" id="2.30.280.10">
    <property type="entry name" value="SRA-YDG"/>
    <property type="match status" value="1"/>
</dbReference>
<dbReference type="RefSeq" id="XP_008712075.1">
    <property type="nucleotide sequence ID" value="XM_008713853.1"/>
</dbReference>
<dbReference type="GO" id="GO:0016567">
    <property type="term" value="P:protein ubiquitination"/>
    <property type="evidence" value="ECO:0007669"/>
    <property type="project" value="TreeGrafter"/>
</dbReference>
<keyword evidence="1 2" id="KW-0539">Nucleus</keyword>
<feature type="region of interest" description="Disordered" evidence="3">
    <location>
        <begin position="140"/>
        <end position="181"/>
    </location>
</feature>
<sequence>MSQVIKEEDLTNDGRWMVHPELGSVRTGPRGNRYWHIIGRSPDRGSLEPMSSGESELMAMFSGRQKNRRQVPDQGIGPLGTGESAYIDPRRALLLPKPVQRIKAEEDSEVGVSYIECSKSWQERSSRPDPHAALPSELMVQHNRSSTPPPSQSPPSPTTRTPTLAPSPTPTSSPEIFPIHGGQEDNPACDCPIHLECQVREGHLIDCRILVPIWKEWRDRQENNNPWDFAADYGEPEMFATPQQIQAIEPLLQRVADAVPATNAIRHLYACVGTWIHTMGNHSVREDDLHATNVILVLEQFLSDDNMPLRQAKRVPPEIQEDLLIILRKWQVGDFGVRPHRGFIRNDRGRWERDPDWHFGRSGKFFGHGHLVNGQRWVDRKTLWLDGAHAEWMAGIAGNAREGAYSVVMGLHRPTTKQVYADVDCREVIYYMSTALQPQQGELPTNVCDPDDEDVDVDPAEATRGAKALMKSHELKQVVRVFRSWKAHKKVPLRPDSGFRYDGLYKVVDYELLNNRRQIYRFKMVRERTGQGPIRGVKVDIEKKRKRDGQERVSGRSTRRKTNRA</sequence>
<evidence type="ECO:0000313" key="5">
    <source>
        <dbReference type="EMBL" id="ETN45347.1"/>
    </source>
</evidence>
<dbReference type="AlphaFoldDB" id="W2S9J4"/>
<gene>
    <name evidence="5" type="ORF">HMPREF1541_09178</name>
</gene>
<proteinExistence type="predicted"/>
<evidence type="ECO:0000256" key="2">
    <source>
        <dbReference type="PROSITE-ProRule" id="PRU00358"/>
    </source>
</evidence>
<reference evidence="5 6" key="1">
    <citation type="submission" date="2013-03" db="EMBL/GenBank/DDBJ databases">
        <title>The Genome Sequence of Phialophora europaea CBS 101466.</title>
        <authorList>
            <consortium name="The Broad Institute Genomics Platform"/>
            <person name="Cuomo C."/>
            <person name="de Hoog S."/>
            <person name="Gorbushina A."/>
            <person name="Walker B."/>
            <person name="Young S.K."/>
            <person name="Zeng Q."/>
            <person name="Gargeya S."/>
            <person name="Fitzgerald M."/>
            <person name="Haas B."/>
            <person name="Abouelleil A."/>
            <person name="Allen A.W."/>
            <person name="Alvarado L."/>
            <person name="Arachchi H.M."/>
            <person name="Berlin A.M."/>
            <person name="Chapman S.B."/>
            <person name="Gainer-Dewar J."/>
            <person name="Goldberg J."/>
            <person name="Griggs A."/>
            <person name="Gujja S."/>
            <person name="Hansen M."/>
            <person name="Howarth C."/>
            <person name="Imamovic A."/>
            <person name="Ireland A."/>
            <person name="Larimer J."/>
            <person name="McCowan C."/>
            <person name="Murphy C."/>
            <person name="Pearson M."/>
            <person name="Poon T.W."/>
            <person name="Priest M."/>
            <person name="Roberts A."/>
            <person name="Saif S."/>
            <person name="Shea T."/>
            <person name="Sisk P."/>
            <person name="Sykes S."/>
            <person name="Wortman J."/>
            <person name="Nusbaum C."/>
            <person name="Birren B."/>
        </authorList>
    </citation>
    <scope>NUCLEOTIDE SEQUENCE [LARGE SCALE GENOMIC DNA]</scope>
    <source>
        <strain evidence="5 6">CBS 101466</strain>
    </source>
</reference>
<dbReference type="EMBL" id="KB822712">
    <property type="protein sequence ID" value="ETN45347.1"/>
    <property type="molecule type" value="Genomic_DNA"/>
</dbReference>
<name>W2S9J4_CYPE1</name>
<protein>
    <recommendedName>
        <fullName evidence="4">YDG domain-containing protein</fullName>
    </recommendedName>
</protein>
<dbReference type="Proteomes" id="UP000030752">
    <property type="component" value="Unassembled WGS sequence"/>
</dbReference>
<dbReference type="PANTHER" id="PTHR14140">
    <property type="entry name" value="E3 UBIQUITIN-PROTEIN LIGASE UHRF-RELATED"/>
    <property type="match status" value="1"/>
</dbReference>
<dbReference type="OrthoDB" id="2270193at2759"/>
<dbReference type="InParanoid" id="W2S9J4"/>
<dbReference type="GO" id="GO:0061630">
    <property type="term" value="F:ubiquitin protein ligase activity"/>
    <property type="evidence" value="ECO:0007669"/>
    <property type="project" value="TreeGrafter"/>
</dbReference>
<dbReference type="Pfam" id="PF02182">
    <property type="entry name" value="SAD_SRA"/>
    <property type="match status" value="1"/>
</dbReference>
<feature type="compositionally biased region" description="Pro residues" evidence="3">
    <location>
        <begin position="147"/>
        <end position="157"/>
    </location>
</feature>
<dbReference type="GO" id="GO:0044027">
    <property type="term" value="P:negative regulation of gene expression via chromosomal CpG island methylation"/>
    <property type="evidence" value="ECO:0007669"/>
    <property type="project" value="TreeGrafter"/>
</dbReference>
<feature type="region of interest" description="Disordered" evidence="3">
    <location>
        <begin position="540"/>
        <end position="565"/>
    </location>
</feature>
<evidence type="ECO:0000313" key="6">
    <source>
        <dbReference type="Proteomes" id="UP000030752"/>
    </source>
</evidence>
<dbReference type="eggNOG" id="ENOG502SNPF">
    <property type="taxonomic scope" value="Eukaryota"/>
</dbReference>
<dbReference type="GO" id="GO:0005634">
    <property type="term" value="C:nucleus"/>
    <property type="evidence" value="ECO:0007669"/>
    <property type="project" value="UniProtKB-SubCell"/>
</dbReference>
<dbReference type="InterPro" id="IPR015947">
    <property type="entry name" value="PUA-like_sf"/>
</dbReference>
<keyword evidence="6" id="KW-1185">Reference proteome</keyword>
<dbReference type="PANTHER" id="PTHR14140:SF27">
    <property type="entry name" value="OS04G0289800 PROTEIN"/>
    <property type="match status" value="1"/>
</dbReference>
<dbReference type="HOGENOM" id="CLU_030882_0_0_1"/>
<evidence type="ECO:0000259" key="4">
    <source>
        <dbReference type="PROSITE" id="PS51015"/>
    </source>
</evidence>